<evidence type="ECO:0000256" key="1">
    <source>
        <dbReference type="ARBA" id="ARBA00001964"/>
    </source>
</evidence>
<dbReference type="PANTHER" id="PTHR11516:SF60">
    <property type="entry name" value="PYRUVATE DEHYDROGENASE E1 COMPONENT SUBUNIT ALPHA"/>
    <property type="match status" value="1"/>
</dbReference>
<dbReference type="SUPFAM" id="SSF52518">
    <property type="entry name" value="Thiamin diphosphate-binding fold (THDP-binding)"/>
    <property type="match status" value="1"/>
</dbReference>
<dbReference type="FunFam" id="3.40.50.970:FF:000013">
    <property type="entry name" value="Pyruvate dehydrogenase E1 component subunit alpha"/>
    <property type="match status" value="1"/>
</dbReference>
<dbReference type="EC" id="1.2.4.1" evidence="5"/>
<evidence type="ECO:0000256" key="4">
    <source>
        <dbReference type="ARBA" id="ARBA00023317"/>
    </source>
</evidence>
<accession>W7TQD1</accession>
<comment type="catalytic activity">
    <reaction evidence="5">
        <text>N(6)-[(R)-lipoyl]-L-lysyl-[protein] + pyruvate + H(+) = N(6)-[(R)-S(8)-acetyldihydrolipoyl]-L-lysyl-[protein] + CO2</text>
        <dbReference type="Rhea" id="RHEA:19189"/>
        <dbReference type="Rhea" id="RHEA-COMP:10474"/>
        <dbReference type="Rhea" id="RHEA-COMP:10478"/>
        <dbReference type="ChEBI" id="CHEBI:15361"/>
        <dbReference type="ChEBI" id="CHEBI:15378"/>
        <dbReference type="ChEBI" id="CHEBI:16526"/>
        <dbReference type="ChEBI" id="CHEBI:83099"/>
        <dbReference type="ChEBI" id="CHEBI:83111"/>
        <dbReference type="EC" id="1.2.4.1"/>
    </reaction>
</comment>
<dbReference type="GO" id="GO:0006086">
    <property type="term" value="P:pyruvate decarboxylation to acetyl-CoA"/>
    <property type="evidence" value="ECO:0007669"/>
    <property type="project" value="InterPro"/>
</dbReference>
<feature type="domain" description="Dehydrogenase E1 component" evidence="7">
    <location>
        <begin position="713"/>
        <end position="1011"/>
    </location>
</feature>
<dbReference type="InterPro" id="IPR029061">
    <property type="entry name" value="THDP-binding"/>
</dbReference>
<dbReference type="GO" id="GO:0004739">
    <property type="term" value="F:pyruvate dehydrogenase (acetyl-transferring) activity"/>
    <property type="evidence" value="ECO:0007669"/>
    <property type="project" value="UniProtKB-UniRule"/>
</dbReference>
<evidence type="ECO:0000256" key="2">
    <source>
        <dbReference type="ARBA" id="ARBA00023002"/>
    </source>
</evidence>
<name>W7TQD1_9STRA</name>
<dbReference type="NCBIfam" id="TIGR03182">
    <property type="entry name" value="PDH_E1_alph_y"/>
    <property type="match status" value="1"/>
</dbReference>
<dbReference type="Pfam" id="PF00676">
    <property type="entry name" value="E1_dh"/>
    <property type="match status" value="1"/>
</dbReference>
<evidence type="ECO:0000313" key="9">
    <source>
        <dbReference type="Proteomes" id="UP000019335"/>
    </source>
</evidence>
<reference evidence="8 9" key="1">
    <citation type="journal article" date="2014" name="Mol. Plant">
        <title>Chromosome Scale Genome Assembly and Transcriptome Profiling of Nannochloropsis gaditana in Nitrogen Depletion.</title>
        <authorList>
            <person name="Corteggiani Carpinelli E."/>
            <person name="Telatin A."/>
            <person name="Vitulo N."/>
            <person name="Forcato C."/>
            <person name="D'Angelo M."/>
            <person name="Schiavon R."/>
            <person name="Vezzi A."/>
            <person name="Giacometti G.M."/>
            <person name="Morosinotto T."/>
            <person name="Valle G."/>
        </authorList>
    </citation>
    <scope>NUCLEOTIDE SEQUENCE [LARGE SCALE GENOMIC DNA]</scope>
    <source>
        <strain evidence="8 9">B-31</strain>
    </source>
</reference>
<dbReference type="Proteomes" id="UP000019335">
    <property type="component" value="Chromosome 3"/>
</dbReference>
<proteinExistence type="predicted"/>
<keyword evidence="4 5" id="KW-0670">Pyruvate</keyword>
<dbReference type="AlphaFoldDB" id="W7TQD1"/>
<gene>
    <name evidence="8" type="ORF">Naga_100136g4</name>
</gene>
<feature type="compositionally biased region" description="Basic and acidic residues" evidence="6">
    <location>
        <begin position="1058"/>
        <end position="1079"/>
    </location>
</feature>
<sequence length="1079" mass="120314">MSARKINPFKDTNVLHRLRAKARTGFKSPGWVMAAVTAIPPCTPPPQPRTVPNLVLPTDRLLVGYERKFPEAMQDVVRSVDGRLVNRSMVFVQKQYAFIQEGHSEAEAFKLTEAALAEEEGKALKQLEEVTAQARATGAIPALSAMERQKDGRWDRLQFWRKELSSSPYETWSHGKQASLDRWLTKDMLEWEPHQTRYLGQQRFQDSLKAARETIFADIVKPLREKLRTAESAAGTALTPEDLYSFQLEQAVGEYQEWEEKMLARQAGTWGSEEIAALQEWLERNHALVMPGFQDPRPQVAGGFADQARRHARGQVLQYIAFPLLRPEFQSIPYLSRYLARAFAEVAKQEAGRGLRPILISGPLGRREADFAAGEAMLNDALPKLVVKTFVTVAVERPFAWELMRCLLTERIRTAASAADLETLPELRGLGGREAMAQHVEGLIQHLTEVLMTLAADEDTSGLGQDIDVAYGAVNELHRVAQELLHAGEAGAEGGAEGGAEAGHAYDAAIDAYKQEHHGWVAEDLAIGEALRKFDPKVEAMFGVGVPEAHKAQEAAVERKQSQVLEEAGRDFAFRKREAGRWAWERSVGLGEVDEYDKRWLRRPQKGRVAAERGEEAVANPNTFSQTPHSRSLPYRMLTMRRGLQLLGRKASRSSGGGLGGKVNATPPTAAFSSDSSITVDLSKAFDTHNLDSAPPTSATATKEELVEYLRLMYTMRRMEITCDTEYKTRTIRGFCHLYDGQEAVAVGVNSALDLNDSWITSYRCHCVALSRGSTVEQIISELFGFKEGTVKGKGGSMHFYSKSHNFYGGQGIVGAQVPVGTGLAFANRYKTPPGENMPVAIAMYGDGAANQGQIWEAANMAALWKLPMIFCIENNQYGMGTSIERSSSNTKYFTMGNRIPGIRMDGMNVVAVREGMKFVKEFVGSGNGPLFVEMNTYRYHGHSMSDPGTTYRNRDEIVQTRSTRDPIEWVKKNLIEHSLLSPDDVKEMEKQIRKEVQDALKKAKAGSQPPLEELFKDIYCDDKGGNQYPPYIRMPDRTKSRTFAMGRPRRTGTARGTRGEIRGELNNGEKDERLFRLH</sequence>
<dbReference type="InterPro" id="IPR001017">
    <property type="entry name" value="DH_E1"/>
</dbReference>
<dbReference type="InterPro" id="IPR017597">
    <property type="entry name" value="Pyrv_DH_E1_asu_subgrp-y"/>
</dbReference>
<keyword evidence="2 5" id="KW-0560">Oxidoreductase</keyword>
<dbReference type="InterPro" id="IPR050642">
    <property type="entry name" value="PDH_E1_Alpha_Subunit"/>
</dbReference>
<dbReference type="PANTHER" id="PTHR11516">
    <property type="entry name" value="PYRUVATE DEHYDROGENASE E1 COMPONENT, ALPHA SUBUNIT BACTERIAL AND ORGANELLAR"/>
    <property type="match status" value="1"/>
</dbReference>
<keyword evidence="9" id="KW-1185">Reference proteome</keyword>
<evidence type="ECO:0000256" key="5">
    <source>
        <dbReference type="RuleBase" id="RU361139"/>
    </source>
</evidence>
<dbReference type="Gene3D" id="3.40.50.970">
    <property type="match status" value="1"/>
</dbReference>
<comment type="function">
    <text evidence="5">The pyruvate dehydrogenase complex catalyzes the overall conversion of pyruvate to acetyl-CoA and CO(2).</text>
</comment>
<evidence type="ECO:0000256" key="3">
    <source>
        <dbReference type="ARBA" id="ARBA00023052"/>
    </source>
</evidence>
<evidence type="ECO:0000259" key="7">
    <source>
        <dbReference type="Pfam" id="PF00676"/>
    </source>
</evidence>
<comment type="cofactor">
    <cofactor evidence="1 5">
        <name>thiamine diphosphate</name>
        <dbReference type="ChEBI" id="CHEBI:58937"/>
    </cofactor>
</comment>
<dbReference type="EMBL" id="AZIL01000171">
    <property type="protein sequence ID" value="EWM29330.1"/>
    <property type="molecule type" value="Genomic_DNA"/>
</dbReference>
<organism evidence="8 9">
    <name type="scientific">Nannochloropsis gaditana</name>
    <dbReference type="NCBI Taxonomy" id="72520"/>
    <lineage>
        <taxon>Eukaryota</taxon>
        <taxon>Sar</taxon>
        <taxon>Stramenopiles</taxon>
        <taxon>Ochrophyta</taxon>
        <taxon>Eustigmatophyceae</taxon>
        <taxon>Eustigmatales</taxon>
        <taxon>Monodopsidaceae</taxon>
        <taxon>Nannochloropsis</taxon>
    </lineage>
</organism>
<feature type="region of interest" description="Disordered" evidence="6">
    <location>
        <begin position="650"/>
        <end position="670"/>
    </location>
</feature>
<comment type="caution">
    <text evidence="8">The sequence shown here is derived from an EMBL/GenBank/DDBJ whole genome shotgun (WGS) entry which is preliminary data.</text>
</comment>
<evidence type="ECO:0000256" key="6">
    <source>
        <dbReference type="SAM" id="MobiDB-lite"/>
    </source>
</evidence>
<evidence type="ECO:0000313" key="8">
    <source>
        <dbReference type="EMBL" id="EWM29330.1"/>
    </source>
</evidence>
<dbReference type="CDD" id="cd02000">
    <property type="entry name" value="TPP_E1_PDC_ADC_BCADC"/>
    <property type="match status" value="1"/>
</dbReference>
<protein>
    <recommendedName>
        <fullName evidence="5">Pyruvate dehydrogenase E1 component subunit alpha</fullName>
        <ecNumber evidence="5">1.2.4.1</ecNumber>
    </recommendedName>
</protein>
<feature type="region of interest" description="Disordered" evidence="6">
    <location>
        <begin position="1042"/>
        <end position="1079"/>
    </location>
</feature>
<dbReference type="OrthoDB" id="10256198at2759"/>
<keyword evidence="3 5" id="KW-0786">Thiamine pyrophosphate</keyword>